<dbReference type="InterPro" id="IPR036322">
    <property type="entry name" value="WD40_repeat_dom_sf"/>
</dbReference>
<evidence type="ECO:0000313" key="5">
    <source>
        <dbReference type="Proteomes" id="UP000625711"/>
    </source>
</evidence>
<dbReference type="Gene3D" id="2.130.10.10">
    <property type="entry name" value="YVTN repeat-like/Quinoprotein amine dehydrogenase"/>
    <property type="match status" value="2"/>
</dbReference>
<name>A0A834IA08_RHYFE</name>
<dbReference type="SUPFAM" id="SSF50978">
    <property type="entry name" value="WD40 repeat-like"/>
    <property type="match status" value="1"/>
</dbReference>
<dbReference type="Gene3D" id="1.20.1280.50">
    <property type="match status" value="1"/>
</dbReference>
<dbReference type="InterPro" id="IPR015943">
    <property type="entry name" value="WD40/YVTN_repeat-like_dom_sf"/>
</dbReference>
<evidence type="ECO:0000256" key="1">
    <source>
        <dbReference type="PROSITE-ProRule" id="PRU00221"/>
    </source>
</evidence>
<dbReference type="GO" id="GO:0019005">
    <property type="term" value="C:SCF ubiquitin ligase complex"/>
    <property type="evidence" value="ECO:0007669"/>
    <property type="project" value="InterPro"/>
</dbReference>
<dbReference type="SMART" id="SM00256">
    <property type="entry name" value="FBOX"/>
    <property type="match status" value="1"/>
</dbReference>
<evidence type="ECO:0000313" key="4">
    <source>
        <dbReference type="EMBL" id="KAF7274045.1"/>
    </source>
</evidence>
<dbReference type="PROSITE" id="PS50082">
    <property type="entry name" value="WD_REPEATS_2"/>
    <property type="match status" value="2"/>
</dbReference>
<dbReference type="PROSITE" id="PS50181">
    <property type="entry name" value="FBOX"/>
    <property type="match status" value="1"/>
</dbReference>
<evidence type="ECO:0000256" key="2">
    <source>
        <dbReference type="SAM" id="MobiDB-lite"/>
    </source>
</evidence>
<dbReference type="AlphaFoldDB" id="A0A834IA08"/>
<dbReference type="InterPro" id="IPR001680">
    <property type="entry name" value="WD40_rpt"/>
</dbReference>
<dbReference type="InterPro" id="IPR036047">
    <property type="entry name" value="F-box-like_dom_sf"/>
</dbReference>
<dbReference type="PANTHER" id="PTHR20995:SF17">
    <property type="entry name" value="F-BOX_WD REPEAT-CONTAINING PROTEIN 5"/>
    <property type="match status" value="1"/>
</dbReference>
<proteinExistence type="predicted"/>
<dbReference type="EMBL" id="JAACXV010013109">
    <property type="protein sequence ID" value="KAF7274045.1"/>
    <property type="molecule type" value="Genomic_DNA"/>
</dbReference>
<protein>
    <recommendedName>
        <fullName evidence="3">F-box domain-containing protein</fullName>
    </recommendedName>
</protein>
<feature type="compositionally biased region" description="Acidic residues" evidence="2">
    <location>
        <begin position="342"/>
        <end position="353"/>
    </location>
</feature>
<dbReference type="InterPro" id="IPR042508">
    <property type="entry name" value="FBXW5"/>
</dbReference>
<feature type="repeat" description="WD" evidence="1">
    <location>
        <begin position="90"/>
        <end position="121"/>
    </location>
</feature>
<accession>A0A834IA08</accession>
<dbReference type="FunFam" id="2.130.10.10:FF:000305">
    <property type="entry name" value="F-box/WD repeat-containing protein 5 isoform X1"/>
    <property type="match status" value="1"/>
</dbReference>
<organism evidence="4 5">
    <name type="scientific">Rhynchophorus ferrugineus</name>
    <name type="common">Red palm weevil</name>
    <name type="synonym">Curculio ferrugineus</name>
    <dbReference type="NCBI Taxonomy" id="354439"/>
    <lineage>
        <taxon>Eukaryota</taxon>
        <taxon>Metazoa</taxon>
        <taxon>Ecdysozoa</taxon>
        <taxon>Arthropoda</taxon>
        <taxon>Hexapoda</taxon>
        <taxon>Insecta</taxon>
        <taxon>Pterygota</taxon>
        <taxon>Neoptera</taxon>
        <taxon>Endopterygota</taxon>
        <taxon>Coleoptera</taxon>
        <taxon>Polyphaga</taxon>
        <taxon>Cucujiformia</taxon>
        <taxon>Curculionidae</taxon>
        <taxon>Dryophthorinae</taxon>
        <taxon>Rhynchophorus</taxon>
    </lineage>
</organism>
<reference evidence="4" key="1">
    <citation type="submission" date="2020-08" db="EMBL/GenBank/DDBJ databases">
        <title>Genome sequencing and assembly of the red palm weevil Rhynchophorus ferrugineus.</title>
        <authorList>
            <person name="Dias G.B."/>
            <person name="Bergman C.M."/>
            <person name="Manee M."/>
        </authorList>
    </citation>
    <scope>NUCLEOTIDE SEQUENCE</scope>
    <source>
        <strain evidence="4">AA-2017</strain>
        <tissue evidence="4">Whole larva</tissue>
    </source>
</reference>
<evidence type="ECO:0000259" key="3">
    <source>
        <dbReference type="PROSITE" id="PS50181"/>
    </source>
</evidence>
<feature type="region of interest" description="Disordered" evidence="2">
    <location>
        <begin position="338"/>
        <end position="373"/>
    </location>
</feature>
<feature type="repeat" description="WD" evidence="1">
    <location>
        <begin position="562"/>
        <end position="594"/>
    </location>
</feature>
<dbReference type="PANTHER" id="PTHR20995">
    <property type="entry name" value="F-BOX/WD REPEAT-CONTAINING PROTEIN 5"/>
    <property type="match status" value="1"/>
</dbReference>
<dbReference type="Proteomes" id="UP000625711">
    <property type="component" value="Unassembled WGS sequence"/>
</dbReference>
<keyword evidence="1" id="KW-0853">WD repeat</keyword>
<feature type="domain" description="F-box" evidence="3">
    <location>
        <begin position="6"/>
        <end position="52"/>
    </location>
</feature>
<sequence>MNETEGSLWCYLPYPALYKIFQHLTYKDLIAAGEVCKLWFEASRNDLLWRDLFYKSFLVDKSVPVVAGKTWYEEFKRLCYKIPVVQTETLTEHNHQVLHVSFSHNGRYFATCSKDGYVTVWHSNYPATVKYSMNMKQFKWKYTQYSQFNETDTLLLVSGVHFGTTHSTSGEIAVFNLDGFKLQCRVVNKPYDIFGTWYSDQYLLSGDLLWLAHLVSSSHLWLTRATQETDSELTPITHCLFRFYNRNASSIRAIMVANCLSSAENVSLDEGEYAGVPVDQGVIFEHGNPVSHRDMSNVPTCSKSVFDEMPILNPMRVNNDFANPIWYNSDYRRVEFEQSEQAGDDSDYEMDQDDNNKDEGFDDDDHSTSSDETDSLHDKYLIFTTGNKTYTPHQIGFKRIKPFVFPKKMDPGPSLKERLVLLEQRKEQMRSGSPPLSSAWLEKNAEKFDKPDHLIDLHGHIVGMGLSPDHRYLYVNSRSWPENYVITNPLDPPPIAQEIDIHVIDLVTFKQVGTMLRAHKAYTPNNECFFIFLDVCNEYVASGAEDNHGYLWDRHYGVCLAKFPHHDVVNSVAFNPKDPEMLVTTSDDFKIKIWRSRSKVRELRLDVNKIEVGVELRKEAKKTRSYRGEGSSYSQYRSSLAIRKRSQGQVAM</sequence>
<dbReference type="SUPFAM" id="SSF81383">
    <property type="entry name" value="F-box domain"/>
    <property type="match status" value="1"/>
</dbReference>
<dbReference type="CDD" id="cd22132">
    <property type="entry name" value="F-box_FBXW5"/>
    <property type="match status" value="1"/>
</dbReference>
<dbReference type="OrthoDB" id="192402at2759"/>
<dbReference type="SMART" id="SM00320">
    <property type="entry name" value="WD40"/>
    <property type="match status" value="3"/>
</dbReference>
<dbReference type="Pfam" id="PF00400">
    <property type="entry name" value="WD40"/>
    <property type="match status" value="2"/>
</dbReference>
<dbReference type="PROSITE" id="PS50294">
    <property type="entry name" value="WD_REPEATS_REGION"/>
    <property type="match status" value="2"/>
</dbReference>
<comment type="caution">
    <text evidence="4">The sequence shown here is derived from an EMBL/GenBank/DDBJ whole genome shotgun (WGS) entry which is preliminary data.</text>
</comment>
<dbReference type="GO" id="GO:0016567">
    <property type="term" value="P:protein ubiquitination"/>
    <property type="evidence" value="ECO:0007669"/>
    <property type="project" value="InterPro"/>
</dbReference>
<dbReference type="GO" id="GO:0080008">
    <property type="term" value="C:Cul4-RING E3 ubiquitin ligase complex"/>
    <property type="evidence" value="ECO:0007669"/>
    <property type="project" value="InterPro"/>
</dbReference>
<keyword evidence="5" id="KW-1185">Reference proteome</keyword>
<dbReference type="InterPro" id="IPR001810">
    <property type="entry name" value="F-box_dom"/>
</dbReference>
<dbReference type="Pfam" id="PF12937">
    <property type="entry name" value="F-box-like"/>
    <property type="match status" value="1"/>
</dbReference>
<gene>
    <name evidence="4" type="ORF">GWI33_013265</name>
</gene>